<evidence type="ECO:0000256" key="2">
    <source>
        <dbReference type="SAM" id="MobiDB-lite"/>
    </source>
</evidence>
<comment type="caution">
    <text evidence="4">The sequence shown here is derived from an EMBL/GenBank/DDBJ whole genome shotgun (WGS) entry which is preliminary data.</text>
</comment>
<feature type="region of interest" description="Disordered" evidence="2">
    <location>
        <begin position="1"/>
        <end position="29"/>
    </location>
</feature>
<feature type="compositionally biased region" description="Acidic residues" evidence="2">
    <location>
        <begin position="950"/>
        <end position="987"/>
    </location>
</feature>
<dbReference type="PANTHER" id="PTHR12048">
    <property type="entry name" value="CCAAT-BINDING FACTOR-RELATED"/>
    <property type="match status" value="1"/>
</dbReference>
<accession>A0A8H5F1B6</accession>
<keyword evidence="5" id="KW-1185">Reference proteome</keyword>
<feature type="compositionally biased region" description="Acidic residues" evidence="2">
    <location>
        <begin position="890"/>
        <end position="935"/>
    </location>
</feature>
<reference evidence="4 5" key="1">
    <citation type="journal article" date="2020" name="ISME J.">
        <title>Uncovering the hidden diversity of litter-decomposition mechanisms in mushroom-forming fungi.</title>
        <authorList>
            <person name="Floudas D."/>
            <person name="Bentzer J."/>
            <person name="Ahren D."/>
            <person name="Johansson T."/>
            <person name="Persson P."/>
            <person name="Tunlid A."/>
        </authorList>
    </citation>
    <scope>NUCLEOTIDE SEQUENCE [LARGE SCALE GENOMIC DNA]</scope>
    <source>
        <strain evidence="4 5">CBS 101986</strain>
    </source>
</reference>
<feature type="region of interest" description="Disordered" evidence="2">
    <location>
        <begin position="879"/>
        <end position="1064"/>
    </location>
</feature>
<dbReference type="InterPro" id="IPR016024">
    <property type="entry name" value="ARM-type_fold"/>
</dbReference>
<dbReference type="EMBL" id="JAACJJ010000029">
    <property type="protein sequence ID" value="KAF5319678.1"/>
    <property type="molecule type" value="Genomic_DNA"/>
</dbReference>
<protein>
    <recommendedName>
        <fullName evidence="3">CCAAT-binding factor domain-containing protein</fullName>
    </recommendedName>
</protein>
<sequence>MARVRKDKGQSSKKSKKGHVGALGESKADAELLKDVDENAVTGSANDDVSAVLSFALGASSVVKPSLATDVSQFLKGLNLKGDLPKDASRSSGKGKDKPQSKSKSSATDSPQKTEKPSKKEKKKDKKAAEPTEAPKVEEPKVVLPAKISLNSKSHFVFQPISQWYNALPPLKPVEGSTTAITPGQPTSLSSKAEQLHEADVRTFVSSSSSNASEASFLAKIIQSGTLSDRLSALTLLVQSSPLHNTKALETLKTMAERGKGKGGREESLKALRCIADWWVGGGAPGRKLKYFRDQPLTHPAVTDEYLLAWYFEDWLKKYFFSILQILETLSLDPLPYVRTQTINLIFTLLRDKPEQEQNLLRLLVNKLGDTEKSLASRASYHLLQLLQSHPAMKGIIVREIINLVLRPQAAPAAPTPGTATASTGKHIRFTDAEPSKPKPKSAPSEKKIGGNVHARYYSTVTFNQIVLTPADRPVALQLIDVYFEIFKELLGEGVGEDKDGQEHHGNKDEEKGTEEVKMDKGGRIREAKKGKGKGKQMEVKGAAGFTEVEDSNSKLISAILTGVNRALPFAKIEASDVSINKHIDTLFLITHQSTFNISLQALVLIQQITTSLSSPESSTAASSSSAATAKSITDRYYRTLYASLFDTRLAASSKQAMYLNLFFKSVKADVGKTENNERVKALIRRFVQVLVSGGGGATEFIAGGLFLLGELFSSIPGLRSIITQPPTVTEEKDGYDPRKREPQFAHASSLPLWELTVLVNHHHPAVSLHARQLLASQPLTASADLSQNTLSHFLDRFVYKNPKKVKEGDAGAVGKGASAMQPAASAVDGVKLLKGEVADATMVNEAAFLKKKRQDVPVDQMFFYEYFTRKSEREKARLAKANKRKDGKEDESDADDDVEEEDAAESDEDEDEEAAVTDEDEGADSDASDADEDEIWRVMQATMPKAAGDDDDLLVDSDVDIDDDESLDMGSDSDEEAEAGEEDNDGEDGRVQDGSDDEDGLSLVEGSDNEDLISLDGDMPDGLIEYDGSDVDDEGTDAEWGGITPAQGSKRKREDTKSEKRKKLRSLPTFASYEDYAKLIEDGPEDDI</sequence>
<feature type="region of interest" description="Disordered" evidence="2">
    <location>
        <begin position="495"/>
        <end position="518"/>
    </location>
</feature>
<dbReference type="SUPFAM" id="SSF48371">
    <property type="entry name" value="ARM repeat"/>
    <property type="match status" value="1"/>
</dbReference>
<gene>
    <name evidence="4" type="ORF">D9619_008831</name>
</gene>
<dbReference type="InterPro" id="IPR005612">
    <property type="entry name" value="CCAAT-binding_factor"/>
</dbReference>
<dbReference type="Pfam" id="PF03914">
    <property type="entry name" value="CBF"/>
    <property type="match status" value="1"/>
</dbReference>
<evidence type="ECO:0000313" key="4">
    <source>
        <dbReference type="EMBL" id="KAF5319678.1"/>
    </source>
</evidence>
<dbReference type="InterPro" id="IPR040155">
    <property type="entry name" value="CEBPZ/Mak21-like"/>
</dbReference>
<organism evidence="4 5">
    <name type="scientific">Psilocybe cf. subviscida</name>
    <dbReference type="NCBI Taxonomy" id="2480587"/>
    <lineage>
        <taxon>Eukaryota</taxon>
        <taxon>Fungi</taxon>
        <taxon>Dikarya</taxon>
        <taxon>Basidiomycota</taxon>
        <taxon>Agaricomycotina</taxon>
        <taxon>Agaricomycetes</taxon>
        <taxon>Agaricomycetidae</taxon>
        <taxon>Agaricales</taxon>
        <taxon>Agaricineae</taxon>
        <taxon>Strophariaceae</taxon>
        <taxon>Psilocybe</taxon>
    </lineage>
</organism>
<dbReference type="Proteomes" id="UP000567179">
    <property type="component" value="Unassembled WGS sequence"/>
</dbReference>
<dbReference type="PANTHER" id="PTHR12048:SF0">
    <property type="entry name" value="CCAAT_ENHANCER-BINDING PROTEIN ZETA"/>
    <property type="match status" value="1"/>
</dbReference>
<feature type="compositionally biased region" description="Acidic residues" evidence="2">
    <location>
        <begin position="1028"/>
        <end position="1038"/>
    </location>
</feature>
<feature type="compositionally biased region" description="Low complexity" evidence="2">
    <location>
        <begin position="413"/>
        <end position="424"/>
    </location>
</feature>
<evidence type="ECO:0000256" key="1">
    <source>
        <dbReference type="ARBA" id="ARBA00007797"/>
    </source>
</evidence>
<feature type="compositionally biased region" description="Basic and acidic residues" evidence="2">
    <location>
        <begin position="83"/>
        <end position="100"/>
    </location>
</feature>
<feature type="compositionally biased region" description="Basic and acidic residues" evidence="2">
    <location>
        <begin position="127"/>
        <end position="137"/>
    </location>
</feature>
<feature type="region of interest" description="Disordered" evidence="2">
    <location>
        <begin position="78"/>
        <end position="137"/>
    </location>
</feature>
<dbReference type="OrthoDB" id="28947at2759"/>
<feature type="region of interest" description="Disordered" evidence="2">
    <location>
        <begin position="413"/>
        <end position="448"/>
    </location>
</feature>
<name>A0A8H5F1B6_9AGAR</name>
<proteinExistence type="inferred from homology"/>
<comment type="similarity">
    <text evidence="1">Belongs to the CBF/MAK21 family.</text>
</comment>
<evidence type="ECO:0000259" key="3">
    <source>
        <dbReference type="Pfam" id="PF03914"/>
    </source>
</evidence>
<dbReference type="AlphaFoldDB" id="A0A8H5F1B6"/>
<dbReference type="GO" id="GO:0005634">
    <property type="term" value="C:nucleus"/>
    <property type="evidence" value="ECO:0007669"/>
    <property type="project" value="TreeGrafter"/>
</dbReference>
<evidence type="ECO:0000313" key="5">
    <source>
        <dbReference type="Proteomes" id="UP000567179"/>
    </source>
</evidence>
<feature type="domain" description="CCAAT-binding factor" evidence="3">
    <location>
        <begin position="599"/>
        <end position="771"/>
    </location>
</feature>